<dbReference type="Proteomes" id="UP000822688">
    <property type="component" value="Chromosome 1"/>
</dbReference>
<protein>
    <submittedName>
        <fullName evidence="2">Uncharacterized protein</fullName>
    </submittedName>
</protein>
<reference evidence="2" key="1">
    <citation type="submission" date="2020-06" db="EMBL/GenBank/DDBJ databases">
        <title>WGS assembly of Ceratodon purpureus strain R40.</title>
        <authorList>
            <person name="Carey S.B."/>
            <person name="Jenkins J."/>
            <person name="Shu S."/>
            <person name="Lovell J.T."/>
            <person name="Sreedasyam A."/>
            <person name="Maumus F."/>
            <person name="Tiley G.P."/>
            <person name="Fernandez-Pozo N."/>
            <person name="Barry K."/>
            <person name="Chen C."/>
            <person name="Wang M."/>
            <person name="Lipzen A."/>
            <person name="Daum C."/>
            <person name="Saski C.A."/>
            <person name="Payton A.C."/>
            <person name="Mcbreen J.C."/>
            <person name="Conrad R.E."/>
            <person name="Kollar L.M."/>
            <person name="Olsson S."/>
            <person name="Huttunen S."/>
            <person name="Landis J.B."/>
            <person name="Wickett N.J."/>
            <person name="Johnson M.G."/>
            <person name="Rensing S.A."/>
            <person name="Grimwood J."/>
            <person name="Schmutz J."/>
            <person name="Mcdaniel S.F."/>
        </authorList>
    </citation>
    <scope>NUCLEOTIDE SEQUENCE</scope>
    <source>
        <strain evidence="2">R40</strain>
    </source>
</reference>
<evidence type="ECO:0000313" key="3">
    <source>
        <dbReference type="Proteomes" id="UP000822688"/>
    </source>
</evidence>
<keyword evidence="3" id="KW-1185">Reference proteome</keyword>
<comment type="caution">
    <text evidence="2">The sequence shown here is derived from an EMBL/GenBank/DDBJ whole genome shotgun (WGS) entry which is preliminary data.</text>
</comment>
<feature type="compositionally biased region" description="Polar residues" evidence="1">
    <location>
        <begin position="67"/>
        <end position="81"/>
    </location>
</feature>
<proteinExistence type="predicted"/>
<feature type="compositionally biased region" description="Low complexity" evidence="1">
    <location>
        <begin position="82"/>
        <end position="93"/>
    </location>
</feature>
<dbReference type="EMBL" id="CM026421">
    <property type="protein sequence ID" value="KAG0592429.1"/>
    <property type="molecule type" value="Genomic_DNA"/>
</dbReference>
<feature type="region of interest" description="Disordered" evidence="1">
    <location>
        <begin position="36"/>
        <end position="110"/>
    </location>
</feature>
<dbReference type="AlphaFoldDB" id="A0A8T0JBY8"/>
<feature type="compositionally biased region" description="Basic and acidic residues" evidence="1">
    <location>
        <begin position="99"/>
        <end position="110"/>
    </location>
</feature>
<organism evidence="2 3">
    <name type="scientific">Ceratodon purpureus</name>
    <name type="common">Fire moss</name>
    <name type="synonym">Dicranum purpureum</name>
    <dbReference type="NCBI Taxonomy" id="3225"/>
    <lineage>
        <taxon>Eukaryota</taxon>
        <taxon>Viridiplantae</taxon>
        <taxon>Streptophyta</taxon>
        <taxon>Embryophyta</taxon>
        <taxon>Bryophyta</taxon>
        <taxon>Bryophytina</taxon>
        <taxon>Bryopsida</taxon>
        <taxon>Dicranidae</taxon>
        <taxon>Pseudoditrichales</taxon>
        <taxon>Ditrichaceae</taxon>
        <taxon>Ceratodon</taxon>
    </lineage>
</organism>
<sequence length="110" mass="12116">MVMPFTHPKPVLHSTFPDSSTKFSYHNSSPSTFYISNTTPETATNPSTHIASNSQPSLQHQKLKTIHSISRNANPTSNPSITKTEATTQTTTTAPNSQHRKDTKTTTKFT</sequence>
<gene>
    <name evidence="2" type="ORF">KC19_1G251300</name>
</gene>
<name>A0A8T0JBY8_CERPU</name>
<accession>A0A8T0JBY8</accession>
<evidence type="ECO:0000256" key="1">
    <source>
        <dbReference type="SAM" id="MobiDB-lite"/>
    </source>
</evidence>
<evidence type="ECO:0000313" key="2">
    <source>
        <dbReference type="EMBL" id="KAG0592429.1"/>
    </source>
</evidence>
<feature type="compositionally biased region" description="Polar residues" evidence="1">
    <location>
        <begin position="36"/>
        <end position="60"/>
    </location>
</feature>
<feature type="region of interest" description="Disordered" evidence="1">
    <location>
        <begin position="1"/>
        <end position="23"/>
    </location>
</feature>